<feature type="signal peptide" evidence="1">
    <location>
        <begin position="1"/>
        <end position="28"/>
    </location>
</feature>
<evidence type="ECO:0000256" key="1">
    <source>
        <dbReference type="SAM" id="SignalP"/>
    </source>
</evidence>
<dbReference type="OrthoDB" id="7337583at2759"/>
<dbReference type="AlphaFoldDB" id="A0A8K0K1D9"/>
<evidence type="ECO:0000313" key="2">
    <source>
        <dbReference type="EMBL" id="KAG8226502.1"/>
    </source>
</evidence>
<keyword evidence="1" id="KW-0732">Signal</keyword>
<sequence length="145" mass="16869">MAERMHIFQHKPPHYVFLLSLIFCLTLEDPKTFFRTFMFFQKQMAEFYQTLHENVFHTPSDLIQYYYLRKQILSKLRFQLHELKQQGQLLNSGPLTDMKFIPASFATALAKRVFPQPGGPHNNTPAAAFKPIASNSRGCLTEACR</sequence>
<gene>
    <name evidence="2" type="ORF">J437_LFUL007384</name>
</gene>
<reference evidence="2" key="1">
    <citation type="submission" date="2013-04" db="EMBL/GenBank/DDBJ databases">
        <authorList>
            <person name="Qu J."/>
            <person name="Murali S.C."/>
            <person name="Bandaranaike D."/>
            <person name="Bellair M."/>
            <person name="Blankenburg K."/>
            <person name="Chao H."/>
            <person name="Dinh H."/>
            <person name="Doddapaneni H."/>
            <person name="Downs B."/>
            <person name="Dugan-Rocha S."/>
            <person name="Elkadiri S."/>
            <person name="Gnanaolivu R.D."/>
            <person name="Hernandez B."/>
            <person name="Javaid M."/>
            <person name="Jayaseelan J.C."/>
            <person name="Lee S."/>
            <person name="Li M."/>
            <person name="Ming W."/>
            <person name="Munidasa M."/>
            <person name="Muniz J."/>
            <person name="Nguyen L."/>
            <person name="Ongeri F."/>
            <person name="Osuji N."/>
            <person name="Pu L.-L."/>
            <person name="Puazo M."/>
            <person name="Qu C."/>
            <person name="Quiroz J."/>
            <person name="Raj R."/>
            <person name="Weissenberger G."/>
            <person name="Xin Y."/>
            <person name="Zou X."/>
            <person name="Han Y."/>
            <person name="Richards S."/>
            <person name="Worley K."/>
            <person name="Muzny D."/>
            <person name="Gibbs R."/>
        </authorList>
    </citation>
    <scope>NUCLEOTIDE SEQUENCE</scope>
    <source>
        <strain evidence="2">Sampled in the wild</strain>
    </source>
</reference>
<dbReference type="Proteomes" id="UP000792457">
    <property type="component" value="Unassembled WGS sequence"/>
</dbReference>
<keyword evidence="3" id="KW-1185">Reference proteome</keyword>
<dbReference type="PANTHER" id="PTHR37449">
    <property type="match status" value="1"/>
</dbReference>
<organism evidence="2 3">
    <name type="scientific">Ladona fulva</name>
    <name type="common">Scarce chaser dragonfly</name>
    <name type="synonym">Libellula fulva</name>
    <dbReference type="NCBI Taxonomy" id="123851"/>
    <lineage>
        <taxon>Eukaryota</taxon>
        <taxon>Metazoa</taxon>
        <taxon>Ecdysozoa</taxon>
        <taxon>Arthropoda</taxon>
        <taxon>Hexapoda</taxon>
        <taxon>Insecta</taxon>
        <taxon>Pterygota</taxon>
        <taxon>Palaeoptera</taxon>
        <taxon>Odonata</taxon>
        <taxon>Epiprocta</taxon>
        <taxon>Anisoptera</taxon>
        <taxon>Libelluloidea</taxon>
        <taxon>Libellulidae</taxon>
        <taxon>Ladona</taxon>
    </lineage>
</organism>
<dbReference type="PANTHER" id="PTHR37449:SF1">
    <property type="entry name" value="OS02G0159950 PROTEIN"/>
    <property type="match status" value="1"/>
</dbReference>
<proteinExistence type="predicted"/>
<dbReference type="EMBL" id="KZ308284">
    <property type="protein sequence ID" value="KAG8226502.1"/>
    <property type="molecule type" value="Genomic_DNA"/>
</dbReference>
<comment type="caution">
    <text evidence="2">The sequence shown here is derived from an EMBL/GenBank/DDBJ whole genome shotgun (WGS) entry which is preliminary data.</text>
</comment>
<evidence type="ECO:0000313" key="3">
    <source>
        <dbReference type="Proteomes" id="UP000792457"/>
    </source>
</evidence>
<accession>A0A8K0K1D9</accession>
<reference evidence="2" key="2">
    <citation type="submission" date="2017-10" db="EMBL/GenBank/DDBJ databases">
        <title>Ladona fulva Genome sequencing and assembly.</title>
        <authorList>
            <person name="Murali S."/>
            <person name="Richards S."/>
            <person name="Bandaranaike D."/>
            <person name="Bellair M."/>
            <person name="Blankenburg K."/>
            <person name="Chao H."/>
            <person name="Dinh H."/>
            <person name="Doddapaneni H."/>
            <person name="Dugan-Rocha S."/>
            <person name="Elkadiri S."/>
            <person name="Gnanaolivu R."/>
            <person name="Hernandez B."/>
            <person name="Skinner E."/>
            <person name="Javaid M."/>
            <person name="Lee S."/>
            <person name="Li M."/>
            <person name="Ming W."/>
            <person name="Munidasa M."/>
            <person name="Muniz J."/>
            <person name="Nguyen L."/>
            <person name="Hughes D."/>
            <person name="Osuji N."/>
            <person name="Pu L.-L."/>
            <person name="Puazo M."/>
            <person name="Qu C."/>
            <person name="Quiroz J."/>
            <person name="Raj R."/>
            <person name="Weissenberger G."/>
            <person name="Xin Y."/>
            <person name="Zou X."/>
            <person name="Han Y."/>
            <person name="Worley K."/>
            <person name="Muzny D."/>
            <person name="Gibbs R."/>
        </authorList>
    </citation>
    <scope>NUCLEOTIDE SEQUENCE</scope>
    <source>
        <strain evidence="2">Sampled in the wild</strain>
    </source>
</reference>
<feature type="chain" id="PRO_5035437593" evidence="1">
    <location>
        <begin position="29"/>
        <end position="145"/>
    </location>
</feature>
<protein>
    <submittedName>
        <fullName evidence="2">Uncharacterized protein</fullName>
    </submittedName>
</protein>
<name>A0A8K0K1D9_LADFU</name>